<evidence type="ECO:0008006" key="3">
    <source>
        <dbReference type="Google" id="ProtNLM"/>
    </source>
</evidence>
<dbReference type="RefSeq" id="WP_186947534.1">
    <property type="nucleotide sequence ID" value="NZ_JACOGF010000005.1"/>
</dbReference>
<dbReference type="Proteomes" id="UP000650424">
    <property type="component" value="Unassembled WGS sequence"/>
</dbReference>
<proteinExistence type="predicted"/>
<name>A0ABR6ZR41_9BURK</name>
<gene>
    <name evidence="1" type="ORF">H8L32_12380</name>
</gene>
<dbReference type="EMBL" id="JACOGF010000005">
    <property type="protein sequence ID" value="MBC3918279.1"/>
    <property type="molecule type" value="Genomic_DNA"/>
</dbReference>
<accession>A0ABR6ZR41</accession>
<evidence type="ECO:0000313" key="1">
    <source>
        <dbReference type="EMBL" id="MBC3918279.1"/>
    </source>
</evidence>
<keyword evidence="2" id="KW-1185">Reference proteome</keyword>
<comment type="caution">
    <text evidence="1">The sequence shown here is derived from an EMBL/GenBank/DDBJ whole genome shotgun (WGS) entry which is preliminary data.</text>
</comment>
<evidence type="ECO:0000313" key="2">
    <source>
        <dbReference type="Proteomes" id="UP000650424"/>
    </source>
</evidence>
<protein>
    <recommendedName>
        <fullName evidence="3">Methyl-accepting chemotaxis protein</fullName>
    </recommendedName>
</protein>
<reference evidence="1 2" key="1">
    <citation type="submission" date="2020-08" db="EMBL/GenBank/DDBJ databases">
        <title>Novel species isolated from subtropical streams in China.</title>
        <authorList>
            <person name="Lu H."/>
        </authorList>
    </citation>
    <scope>NUCLEOTIDE SEQUENCE [LARGE SCALE GENOMIC DNA]</scope>
    <source>
        <strain evidence="1 2">CY18W</strain>
    </source>
</reference>
<sequence>MEEIFVSINQVSQMISDINEFRIKQTSPVEQAHTDVSNSNHTVYSNAGAINEVAS</sequence>
<organism evidence="1 2">
    <name type="scientific">Undibacterium hunanense</name>
    <dbReference type="NCBI Taxonomy" id="2762292"/>
    <lineage>
        <taxon>Bacteria</taxon>
        <taxon>Pseudomonadati</taxon>
        <taxon>Pseudomonadota</taxon>
        <taxon>Betaproteobacteria</taxon>
        <taxon>Burkholderiales</taxon>
        <taxon>Oxalobacteraceae</taxon>
        <taxon>Undibacterium</taxon>
    </lineage>
</organism>